<evidence type="ECO:0000256" key="1">
    <source>
        <dbReference type="ARBA" id="ARBA00022448"/>
    </source>
</evidence>
<dbReference type="Pfam" id="PF00005">
    <property type="entry name" value="ABC_tran"/>
    <property type="match status" value="1"/>
</dbReference>
<name>A0A3E0IN31_9STAP</name>
<keyword evidence="1" id="KW-0813">Transport</keyword>
<dbReference type="PROSITE" id="PS50893">
    <property type="entry name" value="ABC_TRANSPORTER_2"/>
    <property type="match status" value="1"/>
</dbReference>
<sequence length="230" mass="26373">MIKEIMTNRGIYLKEVKKFFSDFQLEDINIDVPEGKIGFLLGHNGAGKTTVLNILSKNTHIDKGNISNIPKSELGVLFDENHLPEKLSIAEYKKIFPSLFKTWNQEDFDYYINNFDLPLKKLIGKFSRGMKIKLNISIILSYHPQYLLLDEITSGLDPLIREEVLLVIKKYVQNNNATAILTTHILDDVLSIADYIFIINQGTIKLNMPVGNFKTTEDIKKKIRSIIDKE</sequence>
<reference evidence="5 6" key="1">
    <citation type="journal article" date="2018" name="Vet. Microbiol.">
        <title>Characterisation of Staphylococcus felis isolated from cats using whole genome sequencing.</title>
        <authorList>
            <person name="Worthing K."/>
            <person name="Pang S."/>
            <person name="Trott D.J."/>
            <person name="Abraham S."/>
            <person name="Coombs G.W."/>
            <person name="Jordan D."/>
            <person name="McIntyre L."/>
            <person name="Davies M.R."/>
            <person name="Norris J."/>
        </authorList>
    </citation>
    <scope>NUCLEOTIDE SEQUENCE [LARGE SCALE GENOMIC DNA]</scope>
    <source>
        <strain evidence="5 6">F9</strain>
    </source>
</reference>
<evidence type="ECO:0000256" key="2">
    <source>
        <dbReference type="ARBA" id="ARBA00022741"/>
    </source>
</evidence>
<dbReference type="InterPro" id="IPR051782">
    <property type="entry name" value="ABC_Transporter_VariousFunc"/>
</dbReference>
<gene>
    <name evidence="5" type="ORF">DOS83_09330</name>
</gene>
<keyword evidence="3" id="KW-0067">ATP-binding</keyword>
<dbReference type="OrthoDB" id="9804819at2"/>
<evidence type="ECO:0000256" key="3">
    <source>
        <dbReference type="ARBA" id="ARBA00022840"/>
    </source>
</evidence>
<dbReference type="InterPro" id="IPR003439">
    <property type="entry name" value="ABC_transporter-like_ATP-bd"/>
</dbReference>
<feature type="domain" description="ABC transporter" evidence="4">
    <location>
        <begin position="6"/>
        <end position="226"/>
    </location>
</feature>
<evidence type="ECO:0000259" key="4">
    <source>
        <dbReference type="PROSITE" id="PS50893"/>
    </source>
</evidence>
<dbReference type="RefSeq" id="WP_116094778.1">
    <property type="nucleotide sequence ID" value="NZ_QKXQ01000428.1"/>
</dbReference>
<dbReference type="GO" id="GO:0016887">
    <property type="term" value="F:ATP hydrolysis activity"/>
    <property type="evidence" value="ECO:0007669"/>
    <property type="project" value="InterPro"/>
</dbReference>
<evidence type="ECO:0000313" key="5">
    <source>
        <dbReference type="EMBL" id="REH93055.1"/>
    </source>
</evidence>
<dbReference type="InterPro" id="IPR027417">
    <property type="entry name" value="P-loop_NTPase"/>
</dbReference>
<evidence type="ECO:0000313" key="6">
    <source>
        <dbReference type="Proteomes" id="UP000256562"/>
    </source>
</evidence>
<dbReference type="InterPro" id="IPR003593">
    <property type="entry name" value="AAA+_ATPase"/>
</dbReference>
<dbReference type="SUPFAM" id="SSF52540">
    <property type="entry name" value="P-loop containing nucleoside triphosphate hydrolases"/>
    <property type="match status" value="1"/>
</dbReference>
<keyword evidence="2" id="KW-0547">Nucleotide-binding</keyword>
<proteinExistence type="predicted"/>
<dbReference type="AlphaFoldDB" id="A0A3E0IN31"/>
<accession>A0A3E0IN31</accession>
<dbReference type="GO" id="GO:0005524">
    <property type="term" value="F:ATP binding"/>
    <property type="evidence" value="ECO:0007669"/>
    <property type="project" value="UniProtKB-KW"/>
</dbReference>
<organism evidence="5 6">
    <name type="scientific">Staphylococcus felis</name>
    <dbReference type="NCBI Taxonomy" id="46127"/>
    <lineage>
        <taxon>Bacteria</taxon>
        <taxon>Bacillati</taxon>
        <taxon>Bacillota</taxon>
        <taxon>Bacilli</taxon>
        <taxon>Bacillales</taxon>
        <taxon>Staphylococcaceae</taxon>
        <taxon>Staphylococcus</taxon>
    </lineage>
</organism>
<dbReference type="PANTHER" id="PTHR42939">
    <property type="entry name" value="ABC TRANSPORTER ATP-BINDING PROTEIN ALBC-RELATED"/>
    <property type="match status" value="1"/>
</dbReference>
<dbReference type="Gene3D" id="3.40.50.300">
    <property type="entry name" value="P-loop containing nucleotide triphosphate hydrolases"/>
    <property type="match status" value="1"/>
</dbReference>
<dbReference type="Proteomes" id="UP000256562">
    <property type="component" value="Unassembled WGS sequence"/>
</dbReference>
<protein>
    <recommendedName>
        <fullName evidence="4">ABC transporter domain-containing protein</fullName>
    </recommendedName>
</protein>
<dbReference type="PANTHER" id="PTHR42939:SF3">
    <property type="entry name" value="ABC TRANSPORTER ATP-BINDING COMPONENT"/>
    <property type="match status" value="1"/>
</dbReference>
<dbReference type="EMBL" id="QKXQ01000428">
    <property type="protein sequence ID" value="REH93055.1"/>
    <property type="molecule type" value="Genomic_DNA"/>
</dbReference>
<comment type="caution">
    <text evidence="5">The sequence shown here is derived from an EMBL/GenBank/DDBJ whole genome shotgun (WGS) entry which is preliminary data.</text>
</comment>
<dbReference type="SMART" id="SM00382">
    <property type="entry name" value="AAA"/>
    <property type="match status" value="1"/>
</dbReference>